<dbReference type="InterPro" id="IPR001173">
    <property type="entry name" value="Glyco_trans_2-like"/>
</dbReference>
<dbReference type="Proteomes" id="UP000290204">
    <property type="component" value="Unassembled WGS sequence"/>
</dbReference>
<dbReference type="PANTHER" id="PTHR22916">
    <property type="entry name" value="GLYCOSYLTRANSFERASE"/>
    <property type="match status" value="1"/>
</dbReference>
<protein>
    <submittedName>
        <fullName evidence="2">Glycosyltransferase</fullName>
    </submittedName>
</protein>
<keyword evidence="3" id="KW-1185">Reference proteome</keyword>
<keyword evidence="2" id="KW-0808">Transferase</keyword>
<evidence type="ECO:0000313" key="2">
    <source>
        <dbReference type="EMBL" id="RXK57447.1"/>
    </source>
</evidence>
<comment type="caution">
    <text evidence="2">The sequence shown here is derived from an EMBL/GenBank/DDBJ whole genome shotgun (WGS) entry which is preliminary data.</text>
</comment>
<organism evidence="2 3">
    <name type="scientific">Lacibacter luteus</name>
    <dbReference type="NCBI Taxonomy" id="2508719"/>
    <lineage>
        <taxon>Bacteria</taxon>
        <taxon>Pseudomonadati</taxon>
        <taxon>Bacteroidota</taxon>
        <taxon>Chitinophagia</taxon>
        <taxon>Chitinophagales</taxon>
        <taxon>Chitinophagaceae</taxon>
        <taxon>Lacibacter</taxon>
    </lineage>
</organism>
<name>A0A4V1M6Z1_9BACT</name>
<accession>A0A4V1M6Z1</accession>
<dbReference type="AlphaFoldDB" id="A0A4V1M6Z1"/>
<dbReference type="Gene3D" id="3.90.550.10">
    <property type="entry name" value="Spore Coat Polysaccharide Biosynthesis Protein SpsA, Chain A"/>
    <property type="match status" value="1"/>
</dbReference>
<feature type="domain" description="Glycosyltransferase 2-like" evidence="1">
    <location>
        <begin position="7"/>
        <end position="156"/>
    </location>
</feature>
<dbReference type="GO" id="GO:0016758">
    <property type="term" value="F:hexosyltransferase activity"/>
    <property type="evidence" value="ECO:0007669"/>
    <property type="project" value="UniProtKB-ARBA"/>
</dbReference>
<dbReference type="InterPro" id="IPR029044">
    <property type="entry name" value="Nucleotide-diphossugar_trans"/>
</dbReference>
<gene>
    <name evidence="2" type="ORF">ESA94_21070</name>
</gene>
<evidence type="ECO:0000313" key="3">
    <source>
        <dbReference type="Proteomes" id="UP000290204"/>
    </source>
</evidence>
<proteinExistence type="predicted"/>
<sequence length="297" mass="34437">MNYPKISIVTASYNQGHFIEETIQSVLNQNYPNLEYIIIDGGSTDHTVEVIKKYQQHLTYWVSEKDKGQANAINKGLQLCTGEIFNWLNSDDYLEPEALHKIATAFADEAVQMVAGKVRNFSTTEEEIIPNQNLNAKGLMCWEPGVKFVQPGVWMRRELIAQSGGIDEQFHYAFDWDLYIRYLYRFPQVKELDELLVHFRLHENSKTQSLSDRFTIEERKIIEKIFQLPAFKNLHAVCDYKIQKTKWTAFLSELSKTDQTFLKKAVTAINKLHAFPRVSYSRQTAGALRAFWEGRAI</sequence>
<dbReference type="SUPFAM" id="SSF53448">
    <property type="entry name" value="Nucleotide-diphospho-sugar transferases"/>
    <property type="match status" value="1"/>
</dbReference>
<dbReference type="PANTHER" id="PTHR22916:SF65">
    <property type="entry name" value="SLR1065 PROTEIN"/>
    <property type="match status" value="1"/>
</dbReference>
<dbReference type="EMBL" id="SDHW01000011">
    <property type="protein sequence ID" value="RXK57447.1"/>
    <property type="molecule type" value="Genomic_DNA"/>
</dbReference>
<dbReference type="CDD" id="cd06433">
    <property type="entry name" value="GT_2_WfgS_like"/>
    <property type="match status" value="1"/>
</dbReference>
<evidence type="ECO:0000259" key="1">
    <source>
        <dbReference type="Pfam" id="PF00535"/>
    </source>
</evidence>
<dbReference type="Pfam" id="PF00535">
    <property type="entry name" value="Glycos_transf_2"/>
    <property type="match status" value="1"/>
</dbReference>
<dbReference type="OrthoDB" id="9788101at2"/>
<reference evidence="2 3" key="1">
    <citation type="submission" date="2019-01" db="EMBL/GenBank/DDBJ databases">
        <title>Lacibacter sp. strain TTM-7.</title>
        <authorList>
            <person name="Chen W.-M."/>
        </authorList>
    </citation>
    <scope>NUCLEOTIDE SEQUENCE [LARGE SCALE GENOMIC DNA]</scope>
    <source>
        <strain evidence="2 3">TTM-7</strain>
    </source>
</reference>